<feature type="compositionally biased region" description="Polar residues" evidence="15">
    <location>
        <begin position="32"/>
        <end position="72"/>
    </location>
</feature>
<comment type="similarity">
    <text evidence="3 13">Belongs to the class-I pyridoxal-phosphate-dependent aminotransferase family.</text>
</comment>
<evidence type="ECO:0000256" key="11">
    <source>
        <dbReference type="ARBA" id="ARBA00023232"/>
    </source>
</evidence>
<dbReference type="CDD" id="cd00609">
    <property type="entry name" value="AAT_like"/>
    <property type="match status" value="1"/>
</dbReference>
<dbReference type="GO" id="GO:0030170">
    <property type="term" value="F:pyridoxal phosphate binding"/>
    <property type="evidence" value="ECO:0007669"/>
    <property type="project" value="InterPro"/>
</dbReference>
<evidence type="ECO:0000256" key="6">
    <source>
        <dbReference type="ARBA" id="ARBA00015959"/>
    </source>
</evidence>
<keyword evidence="17" id="KW-1185">Reference proteome</keyword>
<dbReference type="GO" id="GO:0006559">
    <property type="term" value="P:L-phenylalanine catabolic process"/>
    <property type="evidence" value="ECO:0007669"/>
    <property type="project" value="UniProtKB-UniRule"/>
</dbReference>
<dbReference type="InterPro" id="IPR004838">
    <property type="entry name" value="NHTrfase_class1_PyrdxlP-BS"/>
</dbReference>
<comment type="subunit">
    <text evidence="4 13">Homodimer.</text>
</comment>
<dbReference type="NCBIfam" id="TIGR01264">
    <property type="entry name" value="tyr_amTase_E"/>
    <property type="match status" value="1"/>
</dbReference>
<dbReference type="GO" id="GO:0006572">
    <property type="term" value="P:L-tyrosine catabolic process"/>
    <property type="evidence" value="ECO:0007669"/>
    <property type="project" value="UniProtKB-KW"/>
</dbReference>
<dbReference type="NCBIfam" id="TIGR01265">
    <property type="entry name" value="tyr_nico_aTase"/>
    <property type="match status" value="1"/>
</dbReference>
<dbReference type="PIRSF" id="PIRSF000517">
    <property type="entry name" value="Tyr_transaminase"/>
    <property type="match status" value="1"/>
</dbReference>
<feature type="modified residue" description="N6-(pyridoxal phosphate)lysine" evidence="14">
    <location>
        <position position="336"/>
    </location>
</feature>
<dbReference type="FunFam" id="3.40.640.10:FF:000048">
    <property type="entry name" value="tyrosine aminotransferase"/>
    <property type="match status" value="1"/>
</dbReference>
<dbReference type="InterPro" id="IPR004839">
    <property type="entry name" value="Aminotransferase_I/II_large"/>
</dbReference>
<dbReference type="PANTHER" id="PTHR45744">
    <property type="entry name" value="TYROSINE AMINOTRANSFERASE"/>
    <property type="match status" value="1"/>
</dbReference>
<keyword evidence="9" id="KW-0828">Tyrosine catabolism</keyword>
<proteinExistence type="inferred from homology"/>
<accession>A0A915JYX4</accession>
<keyword evidence="11" id="KW-0585">Phenylalanine catabolism</keyword>
<evidence type="ECO:0000313" key="18">
    <source>
        <dbReference type="WBParaSite" id="nRc.2.0.1.t31190-RA"/>
    </source>
</evidence>
<evidence type="ECO:0000256" key="2">
    <source>
        <dbReference type="ARBA" id="ARBA00005203"/>
    </source>
</evidence>
<dbReference type="InterPro" id="IPR005958">
    <property type="entry name" value="TyrNic_aminoTrfase"/>
</dbReference>
<evidence type="ECO:0000256" key="15">
    <source>
        <dbReference type="SAM" id="MobiDB-lite"/>
    </source>
</evidence>
<keyword evidence="10 13" id="KW-0663">Pyridoxal phosphate</keyword>
<feature type="region of interest" description="Disordered" evidence="15">
    <location>
        <begin position="32"/>
        <end position="96"/>
    </location>
</feature>
<comment type="cofactor">
    <cofactor evidence="1 13 14">
        <name>pyridoxal 5'-phosphate</name>
        <dbReference type="ChEBI" id="CHEBI:597326"/>
    </cofactor>
</comment>
<dbReference type="SUPFAM" id="SSF53383">
    <property type="entry name" value="PLP-dependent transferases"/>
    <property type="match status" value="1"/>
</dbReference>
<dbReference type="InterPro" id="IPR015424">
    <property type="entry name" value="PyrdxlP-dep_Trfase"/>
</dbReference>
<evidence type="ECO:0000313" key="17">
    <source>
        <dbReference type="Proteomes" id="UP000887565"/>
    </source>
</evidence>
<dbReference type="PANTHER" id="PTHR45744:SF2">
    <property type="entry name" value="TYROSINE AMINOTRANSFERASE"/>
    <property type="match status" value="1"/>
</dbReference>
<dbReference type="AlphaFoldDB" id="A0A915JYX4"/>
<evidence type="ECO:0000256" key="3">
    <source>
        <dbReference type="ARBA" id="ARBA00007441"/>
    </source>
</evidence>
<keyword evidence="8" id="KW-0808">Transferase</keyword>
<dbReference type="OMA" id="CALDLCI"/>
<dbReference type="WBParaSite" id="nRc.2.0.1.t31190-RA">
    <property type="protein sequence ID" value="nRc.2.0.1.t31190-RA"/>
    <property type="gene ID" value="nRc.2.0.1.g31190"/>
</dbReference>
<sequence>MIPEKNEMLGDFFDGEDCATLFAAASLLRSSKNTKLAPKSSSSLIDPFQTSSSMLTPSDSMTSSSADENSSIEGGDDEAPTATAMTVGSKQRSDRWDVIESSEHAKNTINPIRSIVDMMNIEHNPKKELIRLNIGDPTVCGILPTHPIVCQAIVNSLTSGKYNGYGPAVGFVEARQAVADHVTCPEAPVTADDVILTSGCSHGLQFAIESLANPGQNILVPRPGFPLYVTLMRPMGIQERFYDLLPQKDWQCDLESMESLIDENTAAIIINNPSNPCGAVYSKQHLEKILRLAEYYRLPIIADEIYGNMVYGGAKFHPLATLRPKVPIITCDGISKRYLVPGWRLGWVIIHDVEGALSEVRHGIRQLAQKIVGPSSLVQGALPSILKSTPTEFFDHTRAVLSTNASLVYQNLSTAPGLTPVRSFGAMYIMIGVDMSAFPDFGSELEFIKKLLVEESVYCLPGSAFNYPGAFRIVLTNRCENILEACQRIRSFCARHFKIA</sequence>
<dbReference type="Gene3D" id="3.40.640.10">
    <property type="entry name" value="Type I PLP-dependent aspartate aminotransferase-like (Major domain)"/>
    <property type="match status" value="1"/>
</dbReference>
<dbReference type="Gene3D" id="3.90.1150.10">
    <property type="entry name" value="Aspartate Aminotransferase, domain 1"/>
    <property type="match status" value="1"/>
</dbReference>
<evidence type="ECO:0000256" key="9">
    <source>
        <dbReference type="ARBA" id="ARBA00022878"/>
    </source>
</evidence>
<protein>
    <recommendedName>
        <fullName evidence="6 13">Tyrosine aminotransferase</fullName>
        <shortName evidence="13">TAT</shortName>
        <ecNumber evidence="5 13">2.6.1.5</ecNumber>
    </recommendedName>
</protein>
<dbReference type="InterPro" id="IPR015422">
    <property type="entry name" value="PyrdxlP-dep_Trfase_small"/>
</dbReference>
<feature type="domain" description="Aminotransferase class I/classII large" evidence="16">
    <location>
        <begin position="128"/>
        <end position="489"/>
    </location>
</feature>
<evidence type="ECO:0000256" key="14">
    <source>
        <dbReference type="PIRSR" id="PIRSR000517-1"/>
    </source>
</evidence>
<dbReference type="Proteomes" id="UP000887565">
    <property type="component" value="Unplaced"/>
</dbReference>
<evidence type="ECO:0000256" key="7">
    <source>
        <dbReference type="ARBA" id="ARBA00022576"/>
    </source>
</evidence>
<dbReference type="GO" id="GO:0004838">
    <property type="term" value="F:L-tyrosine-2-oxoglutarate transaminase activity"/>
    <property type="evidence" value="ECO:0007669"/>
    <property type="project" value="UniProtKB-UniRule"/>
</dbReference>
<evidence type="ECO:0000256" key="10">
    <source>
        <dbReference type="ARBA" id="ARBA00022898"/>
    </source>
</evidence>
<dbReference type="Pfam" id="PF00155">
    <property type="entry name" value="Aminotran_1_2"/>
    <property type="match status" value="1"/>
</dbReference>
<reference evidence="18" key="1">
    <citation type="submission" date="2022-11" db="UniProtKB">
        <authorList>
            <consortium name="WormBaseParasite"/>
        </authorList>
    </citation>
    <scope>IDENTIFICATION</scope>
</reference>
<evidence type="ECO:0000259" key="16">
    <source>
        <dbReference type="Pfam" id="PF00155"/>
    </source>
</evidence>
<evidence type="ECO:0000256" key="8">
    <source>
        <dbReference type="ARBA" id="ARBA00022679"/>
    </source>
</evidence>
<comment type="function">
    <text evidence="13">Transaminase involved in tyrosine breakdown. Converts tyrosine to p-hydroxyphenylpyruvate.</text>
</comment>
<dbReference type="EC" id="2.6.1.5" evidence="5 13"/>
<evidence type="ECO:0000256" key="5">
    <source>
        <dbReference type="ARBA" id="ARBA00012749"/>
    </source>
</evidence>
<dbReference type="InterPro" id="IPR015421">
    <property type="entry name" value="PyrdxlP-dep_Trfase_major"/>
</dbReference>
<dbReference type="PROSITE" id="PS00105">
    <property type="entry name" value="AA_TRANSFER_CLASS_1"/>
    <property type="match status" value="1"/>
</dbReference>
<dbReference type="InterPro" id="IPR005957">
    <property type="entry name" value="Tyrosine_aminoTrfase"/>
</dbReference>
<keyword evidence="7" id="KW-0032">Aminotransferase</keyword>
<organism evidence="17 18">
    <name type="scientific">Romanomermis culicivorax</name>
    <name type="common">Nematode worm</name>
    <dbReference type="NCBI Taxonomy" id="13658"/>
    <lineage>
        <taxon>Eukaryota</taxon>
        <taxon>Metazoa</taxon>
        <taxon>Ecdysozoa</taxon>
        <taxon>Nematoda</taxon>
        <taxon>Enoplea</taxon>
        <taxon>Dorylaimia</taxon>
        <taxon>Mermithida</taxon>
        <taxon>Mermithoidea</taxon>
        <taxon>Mermithidae</taxon>
        <taxon>Romanomermis</taxon>
    </lineage>
</organism>
<comment type="pathway">
    <text evidence="2 13">Amino-acid degradation; L-phenylalanine degradation; acetoacetate and fumarate from L-phenylalanine: step 2/6.</text>
</comment>
<evidence type="ECO:0000256" key="4">
    <source>
        <dbReference type="ARBA" id="ARBA00011738"/>
    </source>
</evidence>
<evidence type="ECO:0000256" key="12">
    <source>
        <dbReference type="ARBA" id="ARBA00047798"/>
    </source>
</evidence>
<evidence type="ECO:0000256" key="1">
    <source>
        <dbReference type="ARBA" id="ARBA00001933"/>
    </source>
</evidence>
<comment type="catalytic activity">
    <reaction evidence="12 13">
        <text>L-tyrosine + 2-oxoglutarate = 3-(4-hydroxyphenyl)pyruvate + L-glutamate</text>
        <dbReference type="Rhea" id="RHEA:15093"/>
        <dbReference type="ChEBI" id="CHEBI:16810"/>
        <dbReference type="ChEBI" id="CHEBI:29985"/>
        <dbReference type="ChEBI" id="CHEBI:36242"/>
        <dbReference type="ChEBI" id="CHEBI:58315"/>
        <dbReference type="EC" id="2.6.1.5"/>
    </reaction>
</comment>
<name>A0A915JYX4_ROMCU</name>
<evidence type="ECO:0000256" key="13">
    <source>
        <dbReference type="PIRNR" id="PIRNR000517"/>
    </source>
</evidence>